<keyword evidence="2" id="KW-0378">Hydrolase</keyword>
<proteinExistence type="predicted"/>
<feature type="domain" description="AB hydrolase-1" evidence="1">
    <location>
        <begin position="3"/>
        <end position="240"/>
    </location>
</feature>
<dbReference type="PANTHER" id="PTHR43798:SF33">
    <property type="entry name" value="HYDROLASE, PUTATIVE (AFU_ORTHOLOGUE AFUA_2G14860)-RELATED"/>
    <property type="match status" value="1"/>
</dbReference>
<dbReference type="STRING" id="1246995.AFR_13380"/>
<dbReference type="PATRIC" id="fig|1246995.3.peg.2717"/>
<dbReference type="PANTHER" id="PTHR43798">
    <property type="entry name" value="MONOACYLGLYCEROL LIPASE"/>
    <property type="match status" value="1"/>
</dbReference>
<accession>U5VVX8</accession>
<dbReference type="GO" id="GO:0016787">
    <property type="term" value="F:hydrolase activity"/>
    <property type="evidence" value="ECO:0007669"/>
    <property type="project" value="UniProtKB-KW"/>
</dbReference>
<reference evidence="2 3" key="1">
    <citation type="journal article" date="2014" name="J. Biotechnol.">
        <title>Complete genome sequence of the actinobacterium Actinoplanes friuliensis HAG 010964, producer of the lipopeptide antibiotic friulimycin.</title>
        <authorList>
            <person name="Ruckert C."/>
            <person name="Szczepanowski R."/>
            <person name="Albersmeier A."/>
            <person name="Goesmann A."/>
            <person name="Fischer N."/>
            <person name="Steinkamper A."/>
            <person name="Puhler A."/>
            <person name="Biener R."/>
            <person name="Schwartz D."/>
            <person name="Kalinowski J."/>
        </authorList>
    </citation>
    <scope>NUCLEOTIDE SEQUENCE [LARGE SCALE GENOMIC DNA]</scope>
    <source>
        <strain evidence="2 3">DSM 7358</strain>
    </source>
</reference>
<dbReference type="Gene3D" id="3.40.50.1820">
    <property type="entry name" value="alpha/beta hydrolase"/>
    <property type="match status" value="1"/>
</dbReference>
<dbReference type="SUPFAM" id="SSF53474">
    <property type="entry name" value="alpha/beta-Hydrolases"/>
    <property type="match status" value="1"/>
</dbReference>
<dbReference type="InterPro" id="IPR000639">
    <property type="entry name" value="Epox_hydrolase-like"/>
</dbReference>
<dbReference type="eggNOG" id="COG0596">
    <property type="taxonomic scope" value="Bacteria"/>
</dbReference>
<dbReference type="InterPro" id="IPR000073">
    <property type="entry name" value="AB_hydrolase_1"/>
</dbReference>
<dbReference type="HOGENOM" id="CLU_1136343_0_0_11"/>
<protein>
    <submittedName>
        <fullName evidence="2">Alpha/beta hydrolase</fullName>
    </submittedName>
</protein>
<dbReference type="Pfam" id="PF12697">
    <property type="entry name" value="Abhydrolase_6"/>
    <property type="match status" value="1"/>
</dbReference>
<dbReference type="AlphaFoldDB" id="U5VVX8"/>
<evidence type="ECO:0000259" key="1">
    <source>
        <dbReference type="Pfam" id="PF12697"/>
    </source>
</evidence>
<evidence type="ECO:0000313" key="2">
    <source>
        <dbReference type="EMBL" id="AGZ40962.1"/>
    </source>
</evidence>
<name>U5VVX8_9ACTN</name>
<dbReference type="PRINTS" id="PR00412">
    <property type="entry name" value="EPOXHYDRLASE"/>
</dbReference>
<keyword evidence="3" id="KW-1185">Reference proteome</keyword>
<organism evidence="2 3">
    <name type="scientific">Actinoplanes friuliensis DSM 7358</name>
    <dbReference type="NCBI Taxonomy" id="1246995"/>
    <lineage>
        <taxon>Bacteria</taxon>
        <taxon>Bacillati</taxon>
        <taxon>Actinomycetota</taxon>
        <taxon>Actinomycetes</taxon>
        <taxon>Micromonosporales</taxon>
        <taxon>Micromonosporaceae</taxon>
        <taxon>Actinoplanes</taxon>
    </lineage>
</organism>
<dbReference type="Proteomes" id="UP000017746">
    <property type="component" value="Chromosome"/>
</dbReference>
<gene>
    <name evidence="2" type="ORF">AFR_13380</name>
</gene>
<evidence type="ECO:0000313" key="3">
    <source>
        <dbReference type="Proteomes" id="UP000017746"/>
    </source>
</evidence>
<dbReference type="OrthoDB" id="812569at2"/>
<dbReference type="KEGG" id="afs:AFR_13380"/>
<dbReference type="InterPro" id="IPR050266">
    <property type="entry name" value="AB_hydrolase_sf"/>
</dbReference>
<dbReference type="GO" id="GO:0016020">
    <property type="term" value="C:membrane"/>
    <property type="evidence" value="ECO:0007669"/>
    <property type="project" value="TreeGrafter"/>
</dbReference>
<sequence>MMIVLVHGNPEVSAVWNPLRRLLDRDDVITLSPPGFGVPASSSFRHTVPAYREWLAERLAAFGEPVDLVGHDWGGVHVLQIAMHHPELIRSWASDALGVLAPGFVWHAMAQVWQTPEEGEASVQQLFGGDLAQRRQVVEQVGITGAAGDAVAAELDMGMGEAVLSLLRSAAQPAMARLGADLDQARATPGLALIAADDAEQSNGTDEQHRWAAERAGAQVAVLDGAAHWWPSESPKPAADALTAFWQSLGSR</sequence>
<dbReference type="EMBL" id="CP006272">
    <property type="protein sequence ID" value="AGZ40962.1"/>
    <property type="molecule type" value="Genomic_DNA"/>
</dbReference>
<dbReference type="InterPro" id="IPR029058">
    <property type="entry name" value="AB_hydrolase_fold"/>
</dbReference>